<dbReference type="EMBL" id="LGKP01000012">
    <property type="protein sequence ID" value="KPL90251.1"/>
    <property type="molecule type" value="Genomic_DNA"/>
</dbReference>
<dbReference type="RefSeq" id="WP_054533593.1">
    <property type="nucleotide sequence ID" value="NZ_LGKP01000012.1"/>
</dbReference>
<reference evidence="2 3" key="1">
    <citation type="submission" date="2015-07" db="EMBL/GenBank/DDBJ databases">
        <title>Whole genome sequence of Herpetosiphon geysericola DSM 7119.</title>
        <authorList>
            <person name="Hemp J."/>
            <person name="Ward L.M."/>
            <person name="Pace L.A."/>
            <person name="Fischer W.W."/>
        </authorList>
    </citation>
    <scope>NUCLEOTIDE SEQUENCE [LARGE SCALE GENOMIC DNA]</scope>
    <source>
        <strain evidence="2 3">DSM 7119</strain>
    </source>
</reference>
<protein>
    <recommendedName>
        <fullName evidence="4">PD-(D/E)XK endonuclease-like domain-containing protein</fullName>
    </recommendedName>
</protein>
<keyword evidence="1" id="KW-0472">Membrane</keyword>
<dbReference type="STRING" id="70996.SE18_06355"/>
<dbReference type="Proteomes" id="UP000050277">
    <property type="component" value="Unassembled WGS sequence"/>
</dbReference>
<gene>
    <name evidence="2" type="ORF">SE18_06355</name>
</gene>
<comment type="caution">
    <text evidence="2">The sequence shown here is derived from an EMBL/GenBank/DDBJ whole genome shotgun (WGS) entry which is preliminary data.</text>
</comment>
<feature type="transmembrane region" description="Helical" evidence="1">
    <location>
        <begin position="58"/>
        <end position="76"/>
    </location>
</feature>
<accession>A0A0P6YYC0</accession>
<evidence type="ECO:0000313" key="2">
    <source>
        <dbReference type="EMBL" id="KPL90251.1"/>
    </source>
</evidence>
<sequence>MPARKPIIRASELGEYDFCARAWWLRRECGWQGRFPERLAQGEVAHQRHGRDLQQSQWLRTVAIGLLLLAGLALVFA</sequence>
<keyword evidence="3" id="KW-1185">Reference proteome</keyword>
<name>A0A0P6YYC0_9CHLR</name>
<evidence type="ECO:0000256" key="1">
    <source>
        <dbReference type="SAM" id="Phobius"/>
    </source>
</evidence>
<evidence type="ECO:0000313" key="3">
    <source>
        <dbReference type="Proteomes" id="UP000050277"/>
    </source>
</evidence>
<proteinExistence type="predicted"/>
<dbReference type="PATRIC" id="fig|70996.4.peg.4622"/>
<organism evidence="2 3">
    <name type="scientific">Herpetosiphon geysericola</name>
    <dbReference type="NCBI Taxonomy" id="70996"/>
    <lineage>
        <taxon>Bacteria</taxon>
        <taxon>Bacillati</taxon>
        <taxon>Chloroflexota</taxon>
        <taxon>Chloroflexia</taxon>
        <taxon>Herpetosiphonales</taxon>
        <taxon>Herpetosiphonaceae</taxon>
        <taxon>Herpetosiphon</taxon>
    </lineage>
</organism>
<dbReference type="OrthoDB" id="166668at2"/>
<evidence type="ECO:0008006" key="4">
    <source>
        <dbReference type="Google" id="ProtNLM"/>
    </source>
</evidence>
<keyword evidence="1" id="KW-0812">Transmembrane</keyword>
<dbReference type="AlphaFoldDB" id="A0A0P6YYC0"/>
<keyword evidence="1" id="KW-1133">Transmembrane helix</keyword>